<feature type="domain" description="Tc1-like transposase DDE" evidence="2">
    <location>
        <begin position="158"/>
        <end position="258"/>
    </location>
</feature>
<reference evidence="3" key="1">
    <citation type="submission" date="2023-06" db="EMBL/GenBank/DDBJ databases">
        <authorList>
            <person name="Kurt Z."/>
        </authorList>
    </citation>
    <scope>NUCLEOTIDE SEQUENCE</scope>
</reference>
<comment type="caution">
    <text evidence="3">The sequence shown here is derived from an EMBL/GenBank/DDBJ whole genome shotgun (WGS) entry which is preliminary data.</text>
</comment>
<dbReference type="Gene3D" id="3.30.420.10">
    <property type="entry name" value="Ribonuclease H-like superfamily/Ribonuclease H"/>
    <property type="match status" value="1"/>
</dbReference>
<dbReference type="GO" id="GO:0015074">
    <property type="term" value="P:DNA integration"/>
    <property type="evidence" value="ECO:0007669"/>
    <property type="project" value="InterPro"/>
</dbReference>
<proteinExistence type="predicted"/>
<evidence type="ECO:0000313" key="4">
    <source>
        <dbReference type="EMBL" id="CAL6070723.1"/>
    </source>
</evidence>
<dbReference type="Pfam" id="PF01498">
    <property type="entry name" value="HTH_Tnp_Tc3_2"/>
    <property type="match status" value="1"/>
</dbReference>
<name>A0AA86NTR0_9EUKA</name>
<keyword evidence="3" id="KW-0540">Nuclease</keyword>
<evidence type="ECO:0000313" key="3">
    <source>
        <dbReference type="EMBL" id="CAI9924720.1"/>
    </source>
</evidence>
<protein>
    <submittedName>
        <fullName evidence="3">DDE superfamily endonuclease domain-containing protein</fullName>
    </submittedName>
    <submittedName>
        <fullName evidence="4">DDE_superfamily endonuclease domain-containing protein</fullName>
    </submittedName>
</protein>
<evidence type="ECO:0000313" key="5">
    <source>
        <dbReference type="Proteomes" id="UP001642409"/>
    </source>
</evidence>
<dbReference type="GO" id="GO:0003677">
    <property type="term" value="F:DNA binding"/>
    <property type="evidence" value="ECO:0007669"/>
    <property type="project" value="InterPro"/>
</dbReference>
<feature type="domain" description="Transposase Tc1-like" evidence="1">
    <location>
        <begin position="41"/>
        <end position="107"/>
    </location>
</feature>
<keyword evidence="3" id="KW-0378">Hydrolase</keyword>
<dbReference type="InterPro" id="IPR038717">
    <property type="entry name" value="Tc1-like_DDE_dom"/>
</dbReference>
<evidence type="ECO:0000259" key="2">
    <source>
        <dbReference type="Pfam" id="PF13358"/>
    </source>
</evidence>
<keyword evidence="5" id="KW-1185">Reference proteome</keyword>
<dbReference type="EMBL" id="CATOUU010000321">
    <property type="protein sequence ID" value="CAI9924720.1"/>
    <property type="molecule type" value="Genomic_DNA"/>
</dbReference>
<accession>A0AA86NTR0</accession>
<dbReference type="AlphaFoldDB" id="A0AA86NTR0"/>
<dbReference type="InterPro" id="IPR012337">
    <property type="entry name" value="RNaseH-like_sf"/>
</dbReference>
<dbReference type="GO" id="GO:0004519">
    <property type="term" value="F:endonuclease activity"/>
    <property type="evidence" value="ECO:0007669"/>
    <property type="project" value="UniProtKB-KW"/>
</dbReference>
<keyword evidence="3" id="KW-0255">Endonuclease</keyword>
<dbReference type="Pfam" id="PF13358">
    <property type="entry name" value="DDE_3"/>
    <property type="match status" value="1"/>
</dbReference>
<dbReference type="InterPro" id="IPR036397">
    <property type="entry name" value="RNaseH_sf"/>
</dbReference>
<dbReference type="PANTHER" id="PTHR47326">
    <property type="entry name" value="TRANSPOSABLE ELEMENT TC3 TRANSPOSASE-LIKE PROTEIN"/>
    <property type="match status" value="1"/>
</dbReference>
<dbReference type="InterPro" id="IPR002492">
    <property type="entry name" value="Transposase_Tc1-like"/>
</dbReference>
<evidence type="ECO:0000259" key="1">
    <source>
        <dbReference type="Pfam" id="PF01498"/>
    </source>
</evidence>
<dbReference type="GO" id="GO:0006313">
    <property type="term" value="P:DNA transposition"/>
    <property type="evidence" value="ECO:0007669"/>
    <property type="project" value="InterPro"/>
</dbReference>
<gene>
    <name evidence="3" type="ORF">HINF_LOCUS12365</name>
    <name evidence="4" type="ORF">HINF_LOCUS54740</name>
</gene>
<sequence length="307" mass="36165">MKCSLSTVYRLLDHIEETGRLEAIYLYHGVVKFDKAETCVLLNIARANRFQSRRFIAQRYQALRGITISLTSVTRILAKYSLSYYIAKCKPLLTDIHKKARMDFSRMNYHQPLEYWRTFMYTDECCSRCYQNRQQKVQGTKEQEWDPSLFVRSVKSGKFSAMVWGAITYGHKSRLWIMPCGTTMTSIVYSQVIDEVALPFLKKYELKFQQDNAPIHTSKYMRAYFAENNITLYPFPVMSPNLNHIKHYWNLLKANIFPEGCTSWNEFVDQVKRAWHDIPHEIINNLINSMPRRLEAVIMQNGDATKY</sequence>
<reference evidence="4 5" key="2">
    <citation type="submission" date="2024-07" db="EMBL/GenBank/DDBJ databases">
        <authorList>
            <person name="Akdeniz Z."/>
        </authorList>
    </citation>
    <scope>NUCLEOTIDE SEQUENCE [LARGE SCALE GENOMIC DNA]</scope>
</reference>
<organism evidence="3">
    <name type="scientific">Hexamita inflata</name>
    <dbReference type="NCBI Taxonomy" id="28002"/>
    <lineage>
        <taxon>Eukaryota</taxon>
        <taxon>Metamonada</taxon>
        <taxon>Diplomonadida</taxon>
        <taxon>Hexamitidae</taxon>
        <taxon>Hexamitinae</taxon>
        <taxon>Hexamita</taxon>
    </lineage>
</organism>
<dbReference type="PANTHER" id="PTHR47326:SF1">
    <property type="entry name" value="HTH PSQ-TYPE DOMAIN-CONTAINING PROTEIN"/>
    <property type="match status" value="1"/>
</dbReference>
<dbReference type="Proteomes" id="UP001642409">
    <property type="component" value="Unassembled WGS sequence"/>
</dbReference>
<dbReference type="EMBL" id="CAXDID020000286">
    <property type="protein sequence ID" value="CAL6070723.1"/>
    <property type="molecule type" value="Genomic_DNA"/>
</dbReference>
<dbReference type="SUPFAM" id="SSF53098">
    <property type="entry name" value="Ribonuclease H-like"/>
    <property type="match status" value="1"/>
</dbReference>